<organism evidence="1 2">
    <name type="scientific">Ancylostoma duodenale</name>
    <dbReference type="NCBI Taxonomy" id="51022"/>
    <lineage>
        <taxon>Eukaryota</taxon>
        <taxon>Metazoa</taxon>
        <taxon>Ecdysozoa</taxon>
        <taxon>Nematoda</taxon>
        <taxon>Chromadorea</taxon>
        <taxon>Rhabditida</taxon>
        <taxon>Rhabditina</taxon>
        <taxon>Rhabditomorpha</taxon>
        <taxon>Strongyloidea</taxon>
        <taxon>Ancylostomatidae</taxon>
        <taxon>Ancylostomatinae</taxon>
        <taxon>Ancylostoma</taxon>
    </lineage>
</organism>
<evidence type="ECO:0000313" key="1">
    <source>
        <dbReference type="EMBL" id="KIH60743.1"/>
    </source>
</evidence>
<gene>
    <name evidence="1" type="ORF">ANCDUO_08992</name>
</gene>
<sequence length="400" mass="46024">MSSHAFNLKTAKQRLTRQLNELAALVKESEEYSHPWNFPTSLKDLQLFLATKPIIVKALCKKLECKKEGIWQFYNECMCALTSLKETDENVGSNMESNFEQYWEEKKGDYLLEVASEIGNQLETRVVELECQEASIKQEMINETAQRNIGNSAGTSNFSSTMDRRLFGNELKIPEFTGNAAEFDSFWELFEELIHKQPYSNIEKLSILLSCCKGDAARSLKMLPRTGDSYEKAVQQLKSQYQDPKRVTMTMIRQLKSLRQARDDARSLRNTLNDVGAIIATLRRQGETVDTTHMISMVMDVFPKRVQDEIAKKEFDSGQEWNMEELLVNITLVVRRNEHLENRKDPNEGLHHPVINTHTRNISRCIGCRENHLFQDCPRYATPLSKGRSIEGSKSLLEML</sequence>
<dbReference type="Proteomes" id="UP000054047">
    <property type="component" value="Unassembled WGS sequence"/>
</dbReference>
<keyword evidence="2" id="KW-1185">Reference proteome</keyword>
<reference evidence="1 2" key="1">
    <citation type="submission" date="2013-12" db="EMBL/GenBank/DDBJ databases">
        <title>Draft genome of the parsitic nematode Ancylostoma duodenale.</title>
        <authorList>
            <person name="Mitreva M."/>
        </authorList>
    </citation>
    <scope>NUCLEOTIDE SEQUENCE [LARGE SCALE GENOMIC DNA]</scope>
    <source>
        <strain evidence="1 2">Zhejiang</strain>
    </source>
</reference>
<evidence type="ECO:0000313" key="2">
    <source>
        <dbReference type="Proteomes" id="UP000054047"/>
    </source>
</evidence>
<dbReference type="PANTHER" id="PTHR22954">
    <property type="entry name" value="RETROVIRAL PROTEASE-RELATED"/>
    <property type="match status" value="1"/>
</dbReference>
<accession>A0A0C2CV04</accession>
<dbReference type="PANTHER" id="PTHR22954:SF3">
    <property type="entry name" value="PROTEIN CBG08539"/>
    <property type="match status" value="1"/>
</dbReference>
<dbReference type="AlphaFoldDB" id="A0A0C2CV04"/>
<name>A0A0C2CV04_9BILA</name>
<evidence type="ECO:0008006" key="3">
    <source>
        <dbReference type="Google" id="ProtNLM"/>
    </source>
</evidence>
<dbReference type="Pfam" id="PF03564">
    <property type="entry name" value="DUF1759"/>
    <property type="match status" value="1"/>
</dbReference>
<dbReference type="InterPro" id="IPR005312">
    <property type="entry name" value="DUF1759"/>
</dbReference>
<dbReference type="EMBL" id="KN730674">
    <property type="protein sequence ID" value="KIH60743.1"/>
    <property type="molecule type" value="Genomic_DNA"/>
</dbReference>
<dbReference type="OrthoDB" id="5840675at2759"/>
<protein>
    <recommendedName>
        <fullName evidence="3">Zinc knuckle</fullName>
    </recommendedName>
</protein>
<proteinExistence type="predicted"/>